<keyword evidence="3" id="KW-1185">Reference proteome</keyword>
<gene>
    <name evidence="2" type="ORF">LXN57_22185</name>
</gene>
<name>A0ABT0Y2M7_9ACTN</name>
<accession>A0ABT0Y2M7</accession>
<evidence type="ECO:0000313" key="2">
    <source>
        <dbReference type="EMBL" id="MCM4080294.1"/>
    </source>
</evidence>
<evidence type="ECO:0000313" key="3">
    <source>
        <dbReference type="Proteomes" id="UP001523216"/>
    </source>
</evidence>
<organism evidence="2 3">
    <name type="scientific">Paractinoplanes hotanensis</name>
    <dbReference type="NCBI Taxonomy" id="2906497"/>
    <lineage>
        <taxon>Bacteria</taxon>
        <taxon>Bacillati</taxon>
        <taxon>Actinomycetota</taxon>
        <taxon>Actinomycetes</taxon>
        <taxon>Micromonosporales</taxon>
        <taxon>Micromonosporaceae</taxon>
        <taxon>Paractinoplanes</taxon>
    </lineage>
</organism>
<protein>
    <submittedName>
        <fullName evidence="2">Uncharacterized protein</fullName>
    </submittedName>
</protein>
<reference evidence="2 3" key="1">
    <citation type="submission" date="2022-06" db="EMBL/GenBank/DDBJ databases">
        <title>Actinoplanes abujensis sp. nov., isolated from Nigerian arid soil.</title>
        <authorList>
            <person name="Ding P."/>
        </authorList>
    </citation>
    <scope>NUCLEOTIDE SEQUENCE [LARGE SCALE GENOMIC DNA]</scope>
    <source>
        <strain evidence="3">TRM88002</strain>
    </source>
</reference>
<proteinExistence type="predicted"/>
<evidence type="ECO:0000256" key="1">
    <source>
        <dbReference type="SAM" id="MobiDB-lite"/>
    </source>
</evidence>
<feature type="region of interest" description="Disordered" evidence="1">
    <location>
        <begin position="226"/>
        <end position="246"/>
    </location>
</feature>
<comment type="caution">
    <text evidence="2">The sequence shown here is derived from an EMBL/GenBank/DDBJ whole genome shotgun (WGS) entry which is preliminary data.</text>
</comment>
<dbReference type="EMBL" id="JAMQOL010000030">
    <property type="protein sequence ID" value="MCM4080294.1"/>
    <property type="molecule type" value="Genomic_DNA"/>
</dbReference>
<dbReference type="Proteomes" id="UP001523216">
    <property type="component" value="Unassembled WGS sequence"/>
</dbReference>
<dbReference type="RefSeq" id="WP_251800140.1">
    <property type="nucleotide sequence ID" value="NZ_JAMQOL010000030.1"/>
</dbReference>
<sequence length="246" mass="25681">MVYPFRPGPEVGGPAGESYAVALVRSADAAGVTGLLRRLRFTGWIAPVQDGWLPVVAVPGDGAVASGRRGIVGVGEALAGGLGASVLVARVLADRQLALVAWADGEEAGRYVSDPAREPGAEEDVLDDPLGLEDVASIAAVAGHPERGGELTEVLREPLDPDSVIESERLSRVLRLLGLPTWLVAVAALPRDIPTGPGARELARLGVGRSGPAAVILPRMIRRRRRPPPVFADPPQGSSGMDLWLM</sequence>